<proteinExistence type="predicted"/>
<reference evidence="3 4" key="1">
    <citation type="submission" date="2018-12" db="EMBL/GenBank/DDBJ databases">
        <title>YIM 101343 draft genome.</title>
        <authorList>
            <person name="Chen X."/>
        </authorList>
    </citation>
    <scope>NUCLEOTIDE SEQUENCE [LARGE SCALE GENOMIC DNA]</scope>
    <source>
        <strain evidence="3 4">YIM 101343</strain>
    </source>
</reference>
<dbReference type="PANTHER" id="PTHR46825:SF7">
    <property type="entry name" value="D-ALANYL-D-ALANINE CARBOXYPEPTIDASE"/>
    <property type="match status" value="1"/>
</dbReference>
<comment type="caution">
    <text evidence="3">The sequence shown here is derived from an EMBL/GenBank/DDBJ whole genome shotgun (WGS) entry which is preliminary data.</text>
</comment>
<keyword evidence="4" id="KW-1185">Reference proteome</keyword>
<organism evidence="3 4">
    <name type="scientific">Corynebacterium hylobatis</name>
    <dbReference type="NCBI Taxonomy" id="1859290"/>
    <lineage>
        <taxon>Bacteria</taxon>
        <taxon>Bacillati</taxon>
        <taxon>Actinomycetota</taxon>
        <taxon>Actinomycetes</taxon>
        <taxon>Mycobacteriales</taxon>
        <taxon>Corynebacteriaceae</taxon>
        <taxon>Corynebacterium</taxon>
    </lineage>
</organism>
<evidence type="ECO:0000256" key="1">
    <source>
        <dbReference type="SAM" id="Phobius"/>
    </source>
</evidence>
<protein>
    <submittedName>
        <fullName evidence="3">Class A beta-lactamase-related serine hydrolase</fullName>
    </submittedName>
</protein>
<keyword evidence="3" id="KW-0378">Hydrolase</keyword>
<dbReference type="Gene3D" id="3.40.710.10">
    <property type="entry name" value="DD-peptidase/beta-lactamase superfamily"/>
    <property type="match status" value="1"/>
</dbReference>
<evidence type="ECO:0000313" key="4">
    <source>
        <dbReference type="Proteomes" id="UP000274907"/>
    </source>
</evidence>
<name>A0A430I2L1_9CORY</name>
<dbReference type="InterPro" id="IPR012338">
    <property type="entry name" value="Beta-lactam/transpept-like"/>
</dbReference>
<evidence type="ECO:0000259" key="2">
    <source>
        <dbReference type="Pfam" id="PF00144"/>
    </source>
</evidence>
<feature type="transmembrane region" description="Helical" evidence="1">
    <location>
        <begin position="15"/>
        <end position="37"/>
    </location>
</feature>
<keyword evidence="1" id="KW-0812">Transmembrane</keyword>
<keyword evidence="1" id="KW-1133">Transmembrane helix</keyword>
<dbReference type="PANTHER" id="PTHR46825">
    <property type="entry name" value="D-ALANYL-D-ALANINE-CARBOXYPEPTIDASE/ENDOPEPTIDASE AMPH"/>
    <property type="match status" value="1"/>
</dbReference>
<dbReference type="InterPro" id="IPR050491">
    <property type="entry name" value="AmpC-like"/>
</dbReference>
<gene>
    <name evidence="3" type="ORF">EAH68_00860</name>
</gene>
<dbReference type="Proteomes" id="UP000274907">
    <property type="component" value="Unassembled WGS sequence"/>
</dbReference>
<dbReference type="InterPro" id="IPR001466">
    <property type="entry name" value="Beta-lactam-related"/>
</dbReference>
<sequence>MQPEVGPRRLPRRQVLIVVAAIAVLALVIAALALVAGPRQVAVATERTGDPGLATRLTELAEPGHHRLSTFLIEDGRVTYAGLGMDEHSEVEIGSLTKTFTAEILANQIEAGRVSAGTTVGEIIDAGDAPVGDVTLAELADHTSGLPRLGGTNWLGGVLSGFTGANPYAGISRQDVIDAALAAELSGRGEWEYSNLGPALLGQLLAIEAGTTYEQLLSGQILEPLGMTETYLMTPGSVPADAPRGLYSGEKEAEPWEMEGYLPAGGLRSTAADMARYATHLLDHGLPGHAWMEQEDGMIEHTGGTYGFSSILVLDPASGRAVFTAGDTGTRVGDLSRALL</sequence>
<dbReference type="Pfam" id="PF00144">
    <property type="entry name" value="Beta-lactamase"/>
    <property type="match status" value="1"/>
</dbReference>
<evidence type="ECO:0000313" key="3">
    <source>
        <dbReference type="EMBL" id="RSZ66133.1"/>
    </source>
</evidence>
<dbReference type="AlphaFoldDB" id="A0A430I2L1"/>
<feature type="domain" description="Beta-lactamase-related" evidence="2">
    <location>
        <begin position="70"/>
        <end position="289"/>
    </location>
</feature>
<dbReference type="GO" id="GO:0016787">
    <property type="term" value="F:hydrolase activity"/>
    <property type="evidence" value="ECO:0007669"/>
    <property type="project" value="UniProtKB-KW"/>
</dbReference>
<dbReference type="SUPFAM" id="SSF56601">
    <property type="entry name" value="beta-lactamase/transpeptidase-like"/>
    <property type="match status" value="1"/>
</dbReference>
<accession>A0A430I2L1</accession>
<dbReference type="OrthoDB" id="3171327at2"/>
<dbReference type="RefSeq" id="WP_126119423.1">
    <property type="nucleotide sequence ID" value="NZ_RXHJ01000001.1"/>
</dbReference>
<dbReference type="EMBL" id="RXHJ01000001">
    <property type="protein sequence ID" value="RSZ66133.1"/>
    <property type="molecule type" value="Genomic_DNA"/>
</dbReference>
<keyword evidence="1" id="KW-0472">Membrane</keyword>